<reference evidence="2 3" key="1">
    <citation type="submission" date="2012-03" db="EMBL/GenBank/DDBJ databases">
        <title>The Genome Sequence of Bartonella washoensis Sb944nv.</title>
        <authorList>
            <consortium name="The Broad Institute Genome Sequencing Platform"/>
            <consortium name="The Broad Institute Genome Sequencing Center for Infectious Disease"/>
            <person name="Feldgarden M."/>
            <person name="Kirby J."/>
            <person name="Kosoy M."/>
            <person name="Birtles R."/>
            <person name="Probert W.S."/>
            <person name="Chiaraviglio L."/>
            <person name="Young S.K."/>
            <person name="Zeng Q."/>
            <person name="Gargeya S."/>
            <person name="Fitzgerald M."/>
            <person name="Haas B."/>
            <person name="Abouelleil A."/>
            <person name="Alvarado L."/>
            <person name="Arachchi H.M."/>
            <person name="Berlin A."/>
            <person name="Chapman S.B."/>
            <person name="Gearin G."/>
            <person name="Goldberg J."/>
            <person name="Griggs A."/>
            <person name="Gujja S."/>
            <person name="Hansen M."/>
            <person name="Heiman D."/>
            <person name="Howarth C."/>
            <person name="Larimer J."/>
            <person name="Lui A."/>
            <person name="MacDonald P.J.P."/>
            <person name="McCowen C."/>
            <person name="Montmayeur A."/>
            <person name="Murphy C."/>
            <person name="Neiman D."/>
            <person name="Pearson M."/>
            <person name="Priest M."/>
            <person name="Roberts A."/>
            <person name="Saif S."/>
            <person name="Shea T."/>
            <person name="Sisk P."/>
            <person name="Stolte C."/>
            <person name="Sykes S."/>
            <person name="Wortman J."/>
            <person name="Nusbaum C."/>
            <person name="Birren B."/>
        </authorList>
    </citation>
    <scope>NUCLEOTIDE SEQUENCE [LARGE SCALE GENOMIC DNA]</scope>
    <source>
        <strain evidence="2 3">Sb944nv</strain>
    </source>
</reference>
<accession>J0QB82</accession>
<dbReference type="EMBL" id="AILU01000018">
    <property type="protein sequence ID" value="EJF80004.1"/>
    <property type="molecule type" value="Genomic_DNA"/>
</dbReference>
<comment type="caution">
    <text evidence="2">The sequence shown here is derived from an EMBL/GenBank/DDBJ whole genome shotgun (WGS) entry which is preliminary data.</text>
</comment>
<protein>
    <submittedName>
        <fullName evidence="2">Uncharacterized protein</fullName>
    </submittedName>
</protein>
<proteinExistence type="predicted"/>
<dbReference type="PATRIC" id="fig|1094563.3.peg.620"/>
<keyword evidence="1" id="KW-1133">Transmembrane helix</keyword>
<keyword evidence="1" id="KW-0472">Membrane</keyword>
<name>J0QB82_9HYPH</name>
<evidence type="ECO:0000256" key="1">
    <source>
        <dbReference type="SAM" id="Phobius"/>
    </source>
</evidence>
<dbReference type="HOGENOM" id="CLU_3022745_0_0_5"/>
<dbReference type="Proteomes" id="UP000008947">
    <property type="component" value="Unassembled WGS sequence"/>
</dbReference>
<sequence length="55" mass="6600">MMLFFNVFGHDACEVRLLHWSVLLFAIGDSSAFLFCNFTLYRFYDNTEKRRRVSN</sequence>
<evidence type="ECO:0000313" key="3">
    <source>
        <dbReference type="Proteomes" id="UP000008947"/>
    </source>
</evidence>
<evidence type="ECO:0000313" key="2">
    <source>
        <dbReference type="EMBL" id="EJF80004.1"/>
    </source>
</evidence>
<gene>
    <name evidence="2" type="ORF">MCQ_00547</name>
</gene>
<keyword evidence="1" id="KW-0812">Transmembrane</keyword>
<organism evidence="2 3">
    <name type="scientific">Candidatus Bartonella washoeensis Sb944nv</name>
    <dbReference type="NCBI Taxonomy" id="1094563"/>
    <lineage>
        <taxon>Bacteria</taxon>
        <taxon>Pseudomonadati</taxon>
        <taxon>Pseudomonadota</taxon>
        <taxon>Alphaproteobacteria</taxon>
        <taxon>Hyphomicrobiales</taxon>
        <taxon>Bartonellaceae</taxon>
        <taxon>Bartonella</taxon>
    </lineage>
</organism>
<keyword evidence="3" id="KW-1185">Reference proteome</keyword>
<dbReference type="AlphaFoldDB" id="J0QB82"/>
<feature type="transmembrane region" description="Helical" evidence="1">
    <location>
        <begin position="20"/>
        <end position="44"/>
    </location>
</feature>